<evidence type="ECO:0000313" key="2">
    <source>
        <dbReference type="EMBL" id="RCX33377.1"/>
    </source>
</evidence>
<gene>
    <name evidence="2" type="ORF">DFQ59_101678</name>
</gene>
<dbReference type="Pfam" id="PF13098">
    <property type="entry name" value="Thioredoxin_2"/>
    <property type="match status" value="2"/>
</dbReference>
<dbReference type="InterPro" id="IPR041737">
    <property type="entry name" value="SoxW"/>
</dbReference>
<dbReference type="CDD" id="cd02951">
    <property type="entry name" value="SoxW"/>
    <property type="match status" value="1"/>
</dbReference>
<evidence type="ECO:0000259" key="1">
    <source>
        <dbReference type="PROSITE" id="PS51352"/>
    </source>
</evidence>
<sequence>MMERITGMDGLDSANESPVMGALLLLLLLCLSPPVSAPLLAAPEESLDPLDFDDRPLSQEVRHPAWFKLSFLDLREDLRESVQAGKRGLIVYFGQKFCPYCRNLMEINFRQEDIVAYTRAHFDVVAIDIHGSGTVTDLAGREWDEGAFAEAQKANFTPTLVWYDSSGGEALRLRGYYPPYQFRAALEYVADGHYLVESFADYLERGAGVFSSDPDLLTEEPFFSSGPYMLDRSRRPAQTPLVVFFEQPRCHPCDVLHAGPLQDPAITARLRELEAVQLDRSAETPVITPAGERLTAREWSRRLGLFYTPTLLFFDEQGAEILRVDSVVQFYRLGNVLEYITSGAYRDFPDYRRWRDSGGDRPGG</sequence>
<feature type="domain" description="Thioredoxin" evidence="1">
    <location>
        <begin position="36"/>
        <end position="191"/>
    </location>
</feature>
<dbReference type="Proteomes" id="UP000252707">
    <property type="component" value="Unassembled WGS sequence"/>
</dbReference>
<dbReference type="EMBL" id="QPJY01000001">
    <property type="protein sequence ID" value="RCX33377.1"/>
    <property type="molecule type" value="Genomic_DNA"/>
</dbReference>
<dbReference type="InterPro" id="IPR036249">
    <property type="entry name" value="Thioredoxin-like_sf"/>
</dbReference>
<dbReference type="AlphaFoldDB" id="A0A369CLR7"/>
<accession>A0A369CLR7</accession>
<name>A0A369CLR7_9GAMM</name>
<evidence type="ECO:0000313" key="3">
    <source>
        <dbReference type="Proteomes" id="UP000252707"/>
    </source>
</evidence>
<keyword evidence="3" id="KW-1185">Reference proteome</keyword>
<dbReference type="InterPro" id="IPR013766">
    <property type="entry name" value="Thioredoxin_domain"/>
</dbReference>
<protein>
    <submittedName>
        <fullName evidence="2">Thioredoxin-related protein</fullName>
    </submittedName>
</protein>
<reference evidence="2 3" key="1">
    <citation type="submission" date="2018-07" db="EMBL/GenBank/DDBJ databases">
        <title>Genomic Encyclopedia of Type Strains, Phase IV (KMG-IV): sequencing the most valuable type-strain genomes for metagenomic binning, comparative biology and taxonomic classification.</title>
        <authorList>
            <person name="Goeker M."/>
        </authorList>
    </citation>
    <scope>NUCLEOTIDE SEQUENCE [LARGE SCALE GENOMIC DNA]</scope>
    <source>
        <strain evidence="2 3">DSM 26407</strain>
    </source>
</reference>
<proteinExistence type="predicted"/>
<dbReference type="PROSITE" id="PS51352">
    <property type="entry name" value="THIOREDOXIN_2"/>
    <property type="match status" value="1"/>
</dbReference>
<organism evidence="2 3">
    <name type="scientific">Thioalbus denitrificans</name>
    <dbReference type="NCBI Taxonomy" id="547122"/>
    <lineage>
        <taxon>Bacteria</taxon>
        <taxon>Pseudomonadati</taxon>
        <taxon>Pseudomonadota</taxon>
        <taxon>Gammaproteobacteria</taxon>
        <taxon>Chromatiales</taxon>
        <taxon>Ectothiorhodospiraceae</taxon>
        <taxon>Thioalbus</taxon>
    </lineage>
</organism>
<dbReference type="SUPFAM" id="SSF52833">
    <property type="entry name" value="Thioredoxin-like"/>
    <property type="match status" value="2"/>
</dbReference>
<dbReference type="Gene3D" id="3.40.30.10">
    <property type="entry name" value="Glutaredoxin"/>
    <property type="match status" value="2"/>
</dbReference>
<dbReference type="InterPro" id="IPR012336">
    <property type="entry name" value="Thioredoxin-like_fold"/>
</dbReference>
<comment type="caution">
    <text evidence="2">The sequence shown here is derived from an EMBL/GenBank/DDBJ whole genome shotgun (WGS) entry which is preliminary data.</text>
</comment>